<dbReference type="Gene3D" id="3.40.50.300">
    <property type="entry name" value="P-loop containing nucleotide triphosphate hydrolases"/>
    <property type="match status" value="1"/>
</dbReference>
<gene>
    <name evidence="2" type="ORF">OO7_10807</name>
</gene>
<feature type="region of interest" description="Disordered" evidence="1">
    <location>
        <begin position="279"/>
        <end position="305"/>
    </location>
</feature>
<comment type="caution">
    <text evidence="2">The sequence shown here is derived from an EMBL/GenBank/DDBJ whole genome shotgun (WGS) entry which is preliminary data.</text>
</comment>
<evidence type="ECO:0008006" key="4">
    <source>
        <dbReference type="Google" id="ProtNLM"/>
    </source>
</evidence>
<dbReference type="OrthoDB" id="7031937at2"/>
<accession>K8W741</accession>
<dbReference type="Gene3D" id="3.40.1360.10">
    <property type="match status" value="1"/>
</dbReference>
<sequence>MLIVQRISVPFGGGKGAKQQWIEFEYHNLDRFTEIWLSLDADEVGREAAKEIANRLGEYRCRLVSLPKKDINECLQAGITQEEIIKYLETATYFDPDELCSAREFMQDTIQAFYGKEQYLFRSPWETLNHQFSFRESELTILNGVNGHGKSEILGHMLCEAMRQGARACVASFELKPAIFLKRLEKGSFTSYNKVADPYKATVQLSKSSGGTLERGAFLAQLEILAKSTLKFYIITPEYVYKSANIVGFDFAREARDGATLIKVNVHLEEIREVSVQYEEEEVTNPDDSRVKDAGNKTRSTGFGKVGESLGETMSDVKDAFSGDGSFLSKLGGAADALANGMKNVYGAASEAIDGIDMSVNQMIGGQQ</sequence>
<evidence type="ECO:0000313" key="2">
    <source>
        <dbReference type="EMBL" id="EKT56423.1"/>
    </source>
</evidence>
<keyword evidence="3" id="KW-1185">Reference proteome</keyword>
<feature type="compositionally biased region" description="Basic and acidic residues" evidence="1">
    <location>
        <begin position="287"/>
        <end position="296"/>
    </location>
</feature>
<evidence type="ECO:0000313" key="3">
    <source>
        <dbReference type="Proteomes" id="UP000010290"/>
    </source>
</evidence>
<dbReference type="PATRIC" id="fig|1141660.3.peg.2158"/>
<dbReference type="GO" id="GO:0003697">
    <property type="term" value="F:single-stranded DNA binding"/>
    <property type="evidence" value="ECO:0007669"/>
    <property type="project" value="InterPro"/>
</dbReference>
<dbReference type="GO" id="GO:0043139">
    <property type="term" value="F:5'-3' DNA helicase activity"/>
    <property type="evidence" value="ECO:0007669"/>
    <property type="project" value="InterPro"/>
</dbReference>
<evidence type="ECO:0000256" key="1">
    <source>
        <dbReference type="SAM" id="MobiDB-lite"/>
    </source>
</evidence>
<organism evidence="2 3">
    <name type="scientific">Providencia sneebia DSM 19967</name>
    <dbReference type="NCBI Taxonomy" id="1141660"/>
    <lineage>
        <taxon>Bacteria</taxon>
        <taxon>Pseudomonadati</taxon>
        <taxon>Pseudomonadota</taxon>
        <taxon>Gammaproteobacteria</taxon>
        <taxon>Enterobacterales</taxon>
        <taxon>Morganellaceae</taxon>
        <taxon>Providencia</taxon>
    </lineage>
</organism>
<dbReference type="EMBL" id="AKKN01000009">
    <property type="protein sequence ID" value="EKT56423.1"/>
    <property type="molecule type" value="Genomic_DNA"/>
</dbReference>
<dbReference type="InterPro" id="IPR027032">
    <property type="entry name" value="Twinkle-like"/>
</dbReference>
<name>K8W741_9GAMM</name>
<dbReference type="SUPFAM" id="SSF52540">
    <property type="entry name" value="P-loop containing nucleoside triphosphate hydrolases"/>
    <property type="match status" value="1"/>
</dbReference>
<dbReference type="AlphaFoldDB" id="K8W741"/>
<dbReference type="HOGENOM" id="CLU_751981_0_0_6"/>
<dbReference type="PANTHER" id="PTHR12873:SF0">
    <property type="entry name" value="TWINKLE MTDNA HELICASE"/>
    <property type="match status" value="1"/>
</dbReference>
<protein>
    <recommendedName>
        <fullName evidence="4">DNA primase</fullName>
    </recommendedName>
</protein>
<dbReference type="Proteomes" id="UP000010290">
    <property type="component" value="Chromosome"/>
</dbReference>
<dbReference type="PANTHER" id="PTHR12873">
    <property type="entry name" value="T7-LIKE MITOCHONDRIAL DNA HELICASE"/>
    <property type="match status" value="1"/>
</dbReference>
<dbReference type="SUPFAM" id="SSF56731">
    <property type="entry name" value="DNA primase core"/>
    <property type="match status" value="1"/>
</dbReference>
<proteinExistence type="predicted"/>
<dbReference type="InterPro" id="IPR027417">
    <property type="entry name" value="P-loop_NTPase"/>
</dbReference>
<reference evidence="2 3" key="1">
    <citation type="journal article" date="2012" name="BMC Genomics">
        <title>Comparative genomics of bacteria in the genus Providencia isolated from wild Drosophila melanogaster.</title>
        <authorList>
            <person name="Galac M.R."/>
            <person name="Lazzaro B.P."/>
        </authorList>
    </citation>
    <scope>NUCLEOTIDE SEQUENCE [LARGE SCALE GENOMIC DNA]</scope>
    <source>
        <strain evidence="2 3">DSM 19967</strain>
    </source>
</reference>
<dbReference type="Pfam" id="PF13155">
    <property type="entry name" value="Toprim_2"/>
    <property type="match status" value="1"/>
</dbReference>